<feature type="domain" description="Chitin-binding type-2" evidence="7">
    <location>
        <begin position="199"/>
        <end position="264"/>
    </location>
</feature>
<evidence type="ECO:0008006" key="11">
    <source>
        <dbReference type="Google" id="ProtNLM"/>
    </source>
</evidence>
<organism evidence="9 10">
    <name type="scientific">Nezara viridula</name>
    <name type="common">Southern green stink bug</name>
    <name type="synonym">Cimex viridulus</name>
    <dbReference type="NCBI Taxonomy" id="85310"/>
    <lineage>
        <taxon>Eukaryota</taxon>
        <taxon>Metazoa</taxon>
        <taxon>Ecdysozoa</taxon>
        <taxon>Arthropoda</taxon>
        <taxon>Hexapoda</taxon>
        <taxon>Insecta</taxon>
        <taxon>Pterygota</taxon>
        <taxon>Neoptera</taxon>
        <taxon>Paraneoptera</taxon>
        <taxon>Hemiptera</taxon>
        <taxon>Heteroptera</taxon>
        <taxon>Panheteroptera</taxon>
        <taxon>Pentatomomorpha</taxon>
        <taxon>Pentatomoidea</taxon>
        <taxon>Pentatomidae</taxon>
        <taxon>Pentatominae</taxon>
        <taxon>Nezara</taxon>
    </lineage>
</organism>
<evidence type="ECO:0000256" key="1">
    <source>
        <dbReference type="ARBA" id="ARBA00022669"/>
    </source>
</evidence>
<evidence type="ECO:0000256" key="6">
    <source>
        <dbReference type="SAM" id="MobiDB-lite"/>
    </source>
</evidence>
<dbReference type="PROSITE" id="PS51910">
    <property type="entry name" value="GH18_2"/>
    <property type="match status" value="1"/>
</dbReference>
<keyword evidence="2" id="KW-0732">Signal</keyword>
<dbReference type="GO" id="GO:0005576">
    <property type="term" value="C:extracellular region"/>
    <property type="evidence" value="ECO:0007669"/>
    <property type="project" value="InterPro"/>
</dbReference>
<dbReference type="Gene3D" id="2.170.140.10">
    <property type="entry name" value="Chitin binding domain"/>
    <property type="match status" value="3"/>
</dbReference>
<dbReference type="InterPro" id="IPR001223">
    <property type="entry name" value="Glyco_hydro18_cat"/>
</dbReference>
<dbReference type="PANTHER" id="PTHR23301:SF0">
    <property type="entry name" value="CHITIN-BINDING TYPE-2 DOMAIN-CONTAINING PROTEIN-RELATED"/>
    <property type="match status" value="1"/>
</dbReference>
<evidence type="ECO:0000259" key="7">
    <source>
        <dbReference type="PROSITE" id="PS50940"/>
    </source>
</evidence>
<dbReference type="GO" id="GO:0008061">
    <property type="term" value="F:chitin binding"/>
    <property type="evidence" value="ECO:0007669"/>
    <property type="project" value="UniProtKB-KW"/>
</dbReference>
<name>A0A9P0H3I1_NEZVI</name>
<dbReference type="InterPro" id="IPR051940">
    <property type="entry name" value="Chitin_bind-dev_reg"/>
</dbReference>
<dbReference type="PANTHER" id="PTHR23301">
    <property type="entry name" value="CHITIN BINDING PERITROPHIN-A"/>
    <property type="match status" value="1"/>
</dbReference>
<reference evidence="9" key="1">
    <citation type="submission" date="2022-01" db="EMBL/GenBank/DDBJ databases">
        <authorList>
            <person name="King R."/>
        </authorList>
    </citation>
    <scope>NUCLEOTIDE SEQUENCE</scope>
</reference>
<dbReference type="InterPro" id="IPR002557">
    <property type="entry name" value="Chitin-bd_dom"/>
</dbReference>
<dbReference type="Gene3D" id="3.10.50.10">
    <property type="match status" value="1"/>
</dbReference>
<feature type="domain" description="GH18" evidence="8">
    <location>
        <begin position="1"/>
        <end position="145"/>
    </location>
</feature>
<dbReference type="SMART" id="SM00494">
    <property type="entry name" value="ChtBD2"/>
    <property type="match status" value="3"/>
</dbReference>
<dbReference type="GO" id="GO:0005975">
    <property type="term" value="P:carbohydrate metabolic process"/>
    <property type="evidence" value="ECO:0007669"/>
    <property type="project" value="InterPro"/>
</dbReference>
<dbReference type="InterPro" id="IPR036508">
    <property type="entry name" value="Chitin-bd_dom_sf"/>
</dbReference>
<dbReference type="SUPFAM" id="SSF57625">
    <property type="entry name" value="Invertebrate chitin-binding proteins"/>
    <property type="match status" value="3"/>
</dbReference>
<evidence type="ECO:0000256" key="5">
    <source>
        <dbReference type="ARBA" id="ARBA00023180"/>
    </source>
</evidence>
<dbReference type="OrthoDB" id="76388at2759"/>
<keyword evidence="5" id="KW-0325">Glycoprotein</keyword>
<sequence>MGIDDILNADSLVDLISGLGAEHEKLLLSVPATALKFNLKDPKDNMPRAKVTGPPESISQKELCSLIENGLWTLEREEDLTAPYAYSSTTWLAFDDSVSAAIKAKYILLRGLAGIAVTKSEADDWGHACASRPILDTIYSTFTNLVRKPRAATLLSLQDQIHNSISPFAGDIQLSPYRIVRVVDRAGSVHVVRKEAKTEFQCSRQGYFTHPSGCNRFYRCVKFNQYSSDFTVFEYDCPAGLAFDERYEVCVWPGSLPDASACKGSSEIAPVPRSRYACSSQGYFADPENCRWFFACLDHHGDGTAPTAYEFRCPFGLVFNEKTLTCDWPWSVPGCGGGSGSVIHTSSIYPGDILEGRLRPAYAQVSDLHVSGGRIADVDGGLVLGTNLLSGISTSGQRYSNGYGYGLANQINSAFGNSKYEDNSGAYIHDPTGDTGGEYIHEEGPQGPHGKGSIYAAGRGSYGISSSGATGNSGLYVYDSSGDSAGQYVHSEGSQGTGSYSSTGASGGYYAGGKILVSGGSGLDNSGAYIHDSRGDTGGGYVHQEGPDGSGSKTYLHSGSSGVQYGNADGHYIHSEGSQGTGSYSSSGAPGGYYTGDKVLVSGGSGIDNSGVYVHDSRGDNVGQYVHSGGSQDTGSYSSSGVSGGHYTGDKVLVSSGSAIDNSGGYIHDSRGDTGGAYVHQEGPDGPGSKPYLHTGSSSVQYGNAGGELNAYGHDYRGETGGGYVQQVGTSGPSSVIYSGIKSSGYSGAQLTTDLHQSGVNQAVFSSKIPTTLTSGAYFHDSRGDTGGAYVHQEGSSGSGSVPYIYQEGSFKDQNLVSGGVKTNQEYSTGYIGVQHLGTGGFASGSYASNSGQYIHDSTGDKGGDYIHQEGPSGPGSVPYVHQEGGNIESGSRGGLNIKTGQSYTTSYIGQNIVGIGGYTAGSHSTTSNNGQYIHDSRGDSGGEYVHQEGPTYGQGLYAGRYSGHYIHDNSGSYIQGSSGFYNQPYVHQEGLAGTSRPLYQGVNIYNSQYAGQYASKYATDQKHLFHYGSANIDGAHLYQPGEGVIHTYDNSRLHVQPLGYKGSLLKPISIAKFPGVPLNPIQYSSPVTNIHPISVTTPSPAVLTEIKSHTVQPITVTEKPLIPLSPVQYITPLKGVKTNGLQSLSLIKGSQEISHSYISPTVGTKTISFNPVQYHQETNANTGFSGYEYSKPKITFSYPEHVVKHHYAAQPTPTSYFTGYSYHPSVPVQSVNTVINQPVIKTNVASPVFVSSTPRPYLVNYKEPVIDSHIVRPVSVSSPPIVPLNPVQYGTKIETIQVSTPAPPTLISSHSYNPVIKTQTVRPIIVSSTPAIPLSPIQYGTKVQTFEASTPAPPQISSYSYNPVIKTQTVHPVIISSTPAVPLNPVQYGIKTISSSVGYHYSKPIVGLPYPKNVYSTQAPPVISYTYQKPVVKTQPIHPIVSTPALPDVSISHEIPLQKISINNPPQPTFEYSYKQPIKHVSVSTPAPPVVGYSYQPPVKPVVPVAVSTPAPPVVSYSITPRPVIVSSTPSVPLNPVQYLNHVSISNPAPPTFGYSYKQPVNPIVSVPVSTPSPPVVNYSYQQPIKPAVIAVSTPAPPVISYSYKQPLKPVAISTSAPPVISYSSTPRPIIVSSTPSVPLNPVQYVNPVSINHPVQPAFGYSYKRPINPIIPVSVSTPATPVVDYSYQQSIKPVVPIAVSSPAPPVVSYSTTPRPITVSSTPRVPLNPVHYVNPISISTPAPPVFGYSYNKPIKSFVPVSVSSPSPPVVSYSYQQPIKPAVNIAVSTPTPPVINYSYRQPVKPVAISTPAPPIISYSTTPRPIIVSSTPTVPLNPVQYVNPVSISNPVQATFGYSYNRPIKPIVPVSVSTSAPHVVSYKQPIVPISVSAPSQPVFEYSYKQSIKPAVSIAVTTPSPQVVRYSTTVRPVQPIAVSSTPVVPLNPVQYVNPVSVNTPVQPAFGYSYRRPVKPVSVSTPAPPVVSYSYQQPIKPVIPVRVNTPAPVVSYSYQPPIKPEVPIAVSTPAPPVVSYSTTPRPIIVSSTPTVPLNPVQYFNPISANTPAPLNFGYSYKQPAKPLTFNVPVSTYAPPSVSYTYKQKIPVSTPAPAAVEYAYQQPIKPAYSPEIHYQTPLKPVAPLVSYSYQNPTTPAPVVFSTPAAFTSHPLPVQNIKQVNLPASPINIYSYKQPSAPTSVNSPVSPSITYSQPAPFSTSAPALLNYSYNVKDVQSISVSSTPTVPLNPIQYVKHVTTSTPNVSYSYKRPLEQSAVNKATNIVFSYTFDSKPVRPVTVSSTPAIPLNPVQYSVTPAPAVTYRPVSTYSTSVPVINYSYQPSIKSVTNRPLQPAAVTTHAPEVSYSYQEEPDYFLKLKTVRPVSVTSTPVVPLNPIQYVSTTPRPVINYQYQNPVIKTHTSVVAPSVDYYDEEVLHQEITKIQPKPAVGSFYEVPVRTTTLAPITVTSTPVVPLNPVKYVKHSQPVFSYTYNHAQPGSYNTKGCCSSPSVKVSSTPKPSVFKSTAYPSTIISTKRPVVGAYFEENYEANRQEEGYVYSRPNIKFEETPLIKGVYSTPPPYNNPPKITTSTYLQRPVQTYANTVEEESYISNTPEHVTTLVKQPISVDTSDEDLNLHLDIPKIGVNRPVYTTTSTPQQQIVEVTTVTPVVKRVRVKGGLTRGGYYVRRQKVKVQPVITTTENYPAYFTSTIKPIYSSTIDFSSPTLYSTTVRPSTVYTTSSTTLKDDELEVEDEDYDSKLIEQVSGQFGEIINAGNQGIIRQGFSTTTVSSLKDGETIVGVVKKERVAGGRNKAKVVVVSKLSDFNPLLVGKLGAECSCKSNSKTLNLQRGSSGNRGQLFYPEVQNARVPSREYLPTSSEPPKVNDYYLPASEVPFVNAKPSTTISSNSYDDQSYVEIRPINKVQKFYTSTGPSIDSIRADYDTTTKRSIGINKVGITLEKTLEKGASFDRYGPGGLRGADETLQGSVDCQRAGLFRHPKYCNKFYACNWDQWKKRFTLHVFNCPIHLAYDSQLGACNWPSKGPACADDNLLV</sequence>
<feature type="domain" description="Chitin-binding type-2" evidence="7">
    <location>
        <begin position="275"/>
        <end position="337"/>
    </location>
</feature>
<dbReference type="PROSITE" id="PS50940">
    <property type="entry name" value="CHIT_BIND_II"/>
    <property type="match status" value="3"/>
</dbReference>
<keyword evidence="10" id="KW-1185">Reference proteome</keyword>
<evidence type="ECO:0000259" key="8">
    <source>
        <dbReference type="PROSITE" id="PS51910"/>
    </source>
</evidence>
<evidence type="ECO:0000313" key="10">
    <source>
        <dbReference type="Proteomes" id="UP001152798"/>
    </source>
</evidence>
<dbReference type="Proteomes" id="UP001152798">
    <property type="component" value="Chromosome 1"/>
</dbReference>
<evidence type="ECO:0000256" key="4">
    <source>
        <dbReference type="ARBA" id="ARBA00023157"/>
    </source>
</evidence>
<feature type="domain" description="Chitin-binding type-2" evidence="7">
    <location>
        <begin position="2978"/>
        <end position="3039"/>
    </location>
</feature>
<protein>
    <recommendedName>
        <fullName evidence="11">Cuticular protein</fullName>
    </recommendedName>
</protein>
<keyword evidence="4" id="KW-1015">Disulfide bond</keyword>
<evidence type="ECO:0000256" key="3">
    <source>
        <dbReference type="ARBA" id="ARBA00022737"/>
    </source>
</evidence>
<dbReference type="EMBL" id="OV725077">
    <property type="protein sequence ID" value="CAH1391742.1"/>
    <property type="molecule type" value="Genomic_DNA"/>
</dbReference>
<proteinExistence type="predicted"/>
<evidence type="ECO:0000256" key="2">
    <source>
        <dbReference type="ARBA" id="ARBA00022729"/>
    </source>
</evidence>
<keyword evidence="3" id="KW-0677">Repeat</keyword>
<dbReference type="Gene3D" id="3.20.20.80">
    <property type="entry name" value="Glycosidases"/>
    <property type="match status" value="1"/>
</dbReference>
<accession>A0A9P0H3I1</accession>
<evidence type="ECO:0000313" key="9">
    <source>
        <dbReference type="EMBL" id="CAH1391742.1"/>
    </source>
</evidence>
<gene>
    <name evidence="9" type="ORF">NEZAVI_LOCUS2692</name>
</gene>
<keyword evidence="1" id="KW-0147">Chitin-binding</keyword>
<dbReference type="InterPro" id="IPR029070">
    <property type="entry name" value="Chitinase_insertion_sf"/>
</dbReference>
<dbReference type="Pfam" id="PF01607">
    <property type="entry name" value="CBM_14"/>
    <property type="match status" value="3"/>
</dbReference>
<feature type="region of interest" description="Disordered" evidence="6">
    <location>
        <begin position="434"/>
        <end position="454"/>
    </location>
</feature>
<dbReference type="Pfam" id="PF00704">
    <property type="entry name" value="Glyco_hydro_18"/>
    <property type="match status" value="1"/>
</dbReference>